<keyword evidence="2" id="KW-1185">Reference proteome</keyword>
<sequence>MPAPRSRPMMNADSLKSAPSDPALLRDMIREAEVISFDFFDTLFLRPLCDPEDLFDILGQRLGLADFRLRRRQAQALAFENMHRQGRREITLQDIYDCMATLPRPAHEVMALEQELELALLSPNPVLVPLFQEALAQDKRVFILSDMYLDTDFFLTCLRRHHLPEVPVLVSSDQNATKRDDGALFAVLLQQVNVSPDRVLHVGDNPHADVRRAGELGLRTFLYQEPGKPVPVPEETAPATSVARALIRCHRESLPPDTFRELGFRYGGPAALGFLEWIAEQARADAIDHLLFLSRDGHILHRLAGDGDPLPLPRHVYFTGSRVAFNLAAMGEDNFTDFLPFLLSGAHGLSPCELLERLGVTPPASQVMADLGLPDDRPITGRQEALLTRFLWACRWDILKVCRRNRQALFRYLHSLGIQAGDRVAIVDVGWNGTTQEAFERAVIPMLDLHVTGYYFCLSTAPECLSRQGRHRMKAMVSAASTSTDQVTRLYGNRVLVELFFSAPHHSVIGWQAQEDIIEPVEDPGRREEGAGLLDHVAALQEGMMDFARAYRELRRRTGLEGTPMDIAQPLLAFASEGRWRRLPMLAEVKNFDAWGSSRNRDILLGDY</sequence>
<evidence type="ECO:0008006" key="3">
    <source>
        <dbReference type="Google" id="ProtNLM"/>
    </source>
</evidence>
<dbReference type="EMBL" id="FOFO01000009">
    <property type="protein sequence ID" value="SEP89156.1"/>
    <property type="molecule type" value="Genomic_DNA"/>
</dbReference>
<evidence type="ECO:0000313" key="2">
    <source>
        <dbReference type="Proteomes" id="UP000199496"/>
    </source>
</evidence>
<accession>A0A1H9BJK2</accession>
<name>A0A1H9BJK2_9GAMM</name>
<dbReference type="InterPro" id="IPR023214">
    <property type="entry name" value="HAD_sf"/>
</dbReference>
<dbReference type="SUPFAM" id="SSF56784">
    <property type="entry name" value="HAD-like"/>
    <property type="match status" value="1"/>
</dbReference>
<dbReference type="Proteomes" id="UP000199496">
    <property type="component" value="Unassembled WGS sequence"/>
</dbReference>
<evidence type="ECO:0000313" key="1">
    <source>
        <dbReference type="EMBL" id="SEP89156.1"/>
    </source>
</evidence>
<protein>
    <recommendedName>
        <fullName evidence="3">Haloacid dehalogenase superfamily, subfamily IA, variant 1 with third motif having Dx(3-4)D or Dx(3-4)E</fullName>
    </recommendedName>
</protein>
<dbReference type="AlphaFoldDB" id="A0A1H9BJK2"/>
<reference evidence="1 2" key="1">
    <citation type="submission" date="2016-10" db="EMBL/GenBank/DDBJ databases">
        <authorList>
            <person name="de Groot N.N."/>
        </authorList>
    </citation>
    <scope>NUCLEOTIDE SEQUENCE [LARGE SCALE GENOMIC DNA]</scope>
    <source>
        <strain evidence="1 2">B7-7</strain>
    </source>
</reference>
<organism evidence="1 2">
    <name type="scientific">Ectothiorhodospira magna</name>
    <dbReference type="NCBI Taxonomy" id="867345"/>
    <lineage>
        <taxon>Bacteria</taxon>
        <taxon>Pseudomonadati</taxon>
        <taxon>Pseudomonadota</taxon>
        <taxon>Gammaproteobacteria</taxon>
        <taxon>Chromatiales</taxon>
        <taxon>Ectothiorhodospiraceae</taxon>
        <taxon>Ectothiorhodospira</taxon>
    </lineage>
</organism>
<gene>
    <name evidence="1" type="ORF">SAMN05421693_10955</name>
</gene>
<dbReference type="Gene3D" id="3.40.50.1000">
    <property type="entry name" value="HAD superfamily/HAD-like"/>
    <property type="match status" value="1"/>
</dbReference>
<proteinExistence type="predicted"/>
<dbReference type="InterPro" id="IPR036412">
    <property type="entry name" value="HAD-like_sf"/>
</dbReference>
<dbReference type="STRING" id="867345.SAMN05421693_10955"/>